<accession>A0ACD5B463</accession>
<gene>
    <name evidence="1" type="ORF">LCL61_01075</name>
</gene>
<proteinExistence type="predicted"/>
<evidence type="ECO:0000313" key="2">
    <source>
        <dbReference type="Proteomes" id="UP001456344"/>
    </source>
</evidence>
<dbReference type="Proteomes" id="UP001456344">
    <property type="component" value="Chromosome"/>
</dbReference>
<sequence>MTERTLRAEPRPEPAETPSPPHRLVLPIILTCQLMLILDATVMNVALPRVQSELGFTDTGLSWVMTAYSLVFGGLLLLGGRAGDLFGRRRTFVVGAAVFTAASLLGGLAGSAELLIAARVAQGVGAALAGPSTLALITSTFTEAKARVRALALFSAMSSSGFAIGLLLGGLLTEWISWRAALYINVPFGLAIVLLTSRYVADPPRRRARLDLPGAFTGTLGVGSLVFAFTHAASHGWGDMITLGSLAAGVTLLAAFLTIETRVREPLIPLRLFAERDRAAAYVNFFLGPMAMMSIFFFLTQFLQDIAGFAALETGFAFLPMAVCMFLLSRLIPKLLPRFGPKPLALAGTALMTGGVVWLTTLTTDSGYFSHLLGPMLLMGVGAGLAFSPLSVIIMATVPTDDAGAAGGALQTLQQVGATLGLAILITVFGAATRTPSGSPAETTVAGMTAAFTAAAVVTAVSFLVALTFRRRA</sequence>
<protein>
    <submittedName>
        <fullName evidence="1">MFS transporter</fullName>
    </submittedName>
</protein>
<evidence type="ECO:0000313" key="1">
    <source>
        <dbReference type="EMBL" id="WYW14136.1"/>
    </source>
</evidence>
<reference evidence="1" key="1">
    <citation type="submission" date="2023-10" db="EMBL/GenBank/DDBJ databases">
        <title>Whole genome sequencing of actinobacterial strain Amycolatopsis sp. (BCA-696) identifies the underlying plant growth-promoting genes.</title>
        <authorList>
            <person name="Gandham P."/>
            <person name="Vadla N."/>
            <person name="Saji A."/>
            <person name="Srinivas V."/>
            <person name="Ruperao P."/>
            <person name="Selvanayagam S."/>
            <person name="Saxena R.K."/>
            <person name="Rathore A."/>
            <person name="Gopalakrishnan S."/>
            <person name="Thakur V."/>
        </authorList>
    </citation>
    <scope>NUCLEOTIDE SEQUENCE</scope>
    <source>
        <strain evidence="1">BCA-696</strain>
    </source>
</reference>
<keyword evidence="2" id="KW-1185">Reference proteome</keyword>
<organism evidence="1 2">
    <name type="scientific">Amycolatopsis coloradensis</name>
    <dbReference type="NCBI Taxonomy" id="76021"/>
    <lineage>
        <taxon>Bacteria</taxon>
        <taxon>Bacillati</taxon>
        <taxon>Actinomycetota</taxon>
        <taxon>Actinomycetes</taxon>
        <taxon>Pseudonocardiales</taxon>
        <taxon>Pseudonocardiaceae</taxon>
        <taxon>Amycolatopsis</taxon>
    </lineage>
</organism>
<dbReference type="EMBL" id="CP150484">
    <property type="protein sequence ID" value="WYW14136.1"/>
    <property type="molecule type" value="Genomic_DNA"/>
</dbReference>
<name>A0ACD5B463_9PSEU</name>